<dbReference type="Pfam" id="PF00075">
    <property type="entry name" value="RNase_H"/>
    <property type="match status" value="1"/>
</dbReference>
<dbReference type="InterPro" id="IPR012337">
    <property type="entry name" value="RNaseH-like_sf"/>
</dbReference>
<comment type="caution">
    <text evidence="3">The sequence shown here is derived from an EMBL/GenBank/DDBJ whole genome shotgun (WGS) entry which is preliminary data.</text>
</comment>
<dbReference type="PANTHER" id="PTHR19446">
    <property type="entry name" value="REVERSE TRANSCRIPTASES"/>
    <property type="match status" value="1"/>
</dbReference>
<dbReference type="Pfam" id="PF00078">
    <property type="entry name" value="RVT_1"/>
    <property type="match status" value="1"/>
</dbReference>
<dbReference type="GO" id="GO:0004523">
    <property type="term" value="F:RNA-DNA hybrid ribonuclease activity"/>
    <property type="evidence" value="ECO:0007669"/>
    <property type="project" value="InterPro"/>
</dbReference>
<dbReference type="SUPFAM" id="SSF56672">
    <property type="entry name" value="DNA/RNA polymerases"/>
    <property type="match status" value="1"/>
</dbReference>
<dbReference type="InterPro" id="IPR036397">
    <property type="entry name" value="RNaseH_sf"/>
</dbReference>
<sequence>MDHPSHFRPICLLPCWGKVLDKLIAERLSYHLESDHILSENQFGFRKNRSTVLALQNILDFHEEGSNSKQMTCLISIDMSNTFNAVDWNLLNKKIQSINLPKYIVSIIQHFLSERQVCLHDQTKKYNRGIPQGSSLGPILWNVFINDLLQKDFGPNIKIQAFADDILLMLKAPATDCFTNNSKEALSTIDSWTRENLMTINHSKSVFSIFSRKRFTHIPSIKLGNNRFQFQPHFKYLGLVIDSKLLWNHHLNSIQDKMHSLQQKLYRITRATWGLNPSVKKEIFLKVINRIILYGHEIWYKGKVKQNVKTGQLQRSGLINITKSYRTVSTEALQVLAGVPPLDIQLKHLHKIHLIKLRRSQVTINGLTIQPNSITFRKPFLKPWTKTAINWNNFSDNMQGTLIYTDGSKINDRVGGAFVVLEQDKETYSQTFRLSDSVKVFMAELAAIEKALDFAIEYSKSPANIISDSRSVLLALENLNNLDPSILNIKDKILNYTGQVRLFWIKAHVGHMGNERADVLAKEPTTNPDIQHPTVANFHFIKQLIKKEILAEWQDRWSNSTKGREVFLLLPRVNVTRVQGDFYVNQLISGHGALAAYQHRFFGKAADCTCGHTLEDRKHLIYDCPQWDNFRLKFFPTNFKAASIDLLIFNNKSRNGLREVVQVI</sequence>
<dbReference type="CDD" id="cd09276">
    <property type="entry name" value="Rnase_HI_RT_non_LTR"/>
    <property type="match status" value="1"/>
</dbReference>
<dbReference type="AlphaFoldDB" id="A0AAV4V5F5"/>
<dbReference type="InterPro" id="IPR000477">
    <property type="entry name" value="RT_dom"/>
</dbReference>
<feature type="domain" description="RNase H type-1" evidence="2">
    <location>
        <begin position="397"/>
        <end position="526"/>
    </location>
</feature>
<evidence type="ECO:0000313" key="3">
    <source>
        <dbReference type="EMBL" id="GIY65165.1"/>
    </source>
</evidence>
<proteinExistence type="predicted"/>
<name>A0AAV4V5F5_9ARAC</name>
<evidence type="ECO:0000313" key="4">
    <source>
        <dbReference type="Proteomes" id="UP001054837"/>
    </source>
</evidence>
<dbReference type="SUPFAM" id="SSF53098">
    <property type="entry name" value="Ribonuclease H-like"/>
    <property type="match status" value="1"/>
</dbReference>
<evidence type="ECO:0000259" key="1">
    <source>
        <dbReference type="PROSITE" id="PS50878"/>
    </source>
</evidence>
<gene>
    <name evidence="3" type="primary">R1A1-element ORF2</name>
    <name evidence="3" type="ORF">CDAR_437281</name>
</gene>
<dbReference type="CDD" id="cd01650">
    <property type="entry name" value="RT_nLTR_like"/>
    <property type="match status" value="1"/>
</dbReference>
<dbReference type="Proteomes" id="UP001054837">
    <property type="component" value="Unassembled WGS sequence"/>
</dbReference>
<dbReference type="InterPro" id="IPR002156">
    <property type="entry name" value="RNaseH_domain"/>
</dbReference>
<dbReference type="GO" id="GO:0042575">
    <property type="term" value="C:DNA polymerase complex"/>
    <property type="evidence" value="ECO:0007669"/>
    <property type="project" value="UniProtKB-ARBA"/>
</dbReference>
<dbReference type="PROSITE" id="PS50878">
    <property type="entry name" value="RT_POL"/>
    <property type="match status" value="1"/>
</dbReference>
<dbReference type="PROSITE" id="PS50879">
    <property type="entry name" value="RNASE_H_1"/>
    <property type="match status" value="1"/>
</dbReference>
<organism evidence="3 4">
    <name type="scientific">Caerostris darwini</name>
    <dbReference type="NCBI Taxonomy" id="1538125"/>
    <lineage>
        <taxon>Eukaryota</taxon>
        <taxon>Metazoa</taxon>
        <taxon>Ecdysozoa</taxon>
        <taxon>Arthropoda</taxon>
        <taxon>Chelicerata</taxon>
        <taxon>Arachnida</taxon>
        <taxon>Araneae</taxon>
        <taxon>Araneomorphae</taxon>
        <taxon>Entelegynae</taxon>
        <taxon>Araneoidea</taxon>
        <taxon>Araneidae</taxon>
        <taxon>Caerostris</taxon>
    </lineage>
</organism>
<dbReference type="GO" id="GO:0003676">
    <property type="term" value="F:nucleic acid binding"/>
    <property type="evidence" value="ECO:0007669"/>
    <property type="project" value="InterPro"/>
</dbReference>
<dbReference type="InterPro" id="IPR043502">
    <property type="entry name" value="DNA/RNA_pol_sf"/>
</dbReference>
<dbReference type="Gene3D" id="3.30.420.10">
    <property type="entry name" value="Ribonuclease H-like superfamily/Ribonuclease H"/>
    <property type="match status" value="1"/>
</dbReference>
<keyword evidence="4" id="KW-1185">Reference proteome</keyword>
<dbReference type="EMBL" id="BPLQ01012397">
    <property type="protein sequence ID" value="GIY65165.1"/>
    <property type="molecule type" value="Genomic_DNA"/>
</dbReference>
<protein>
    <submittedName>
        <fullName evidence="3">115 kDa protein in type-1 retrotransposable element R1DM</fullName>
    </submittedName>
</protein>
<evidence type="ECO:0000259" key="2">
    <source>
        <dbReference type="PROSITE" id="PS50879"/>
    </source>
</evidence>
<dbReference type="GO" id="GO:0071897">
    <property type="term" value="P:DNA biosynthetic process"/>
    <property type="evidence" value="ECO:0007669"/>
    <property type="project" value="UniProtKB-ARBA"/>
</dbReference>
<reference evidence="3 4" key="1">
    <citation type="submission" date="2021-06" db="EMBL/GenBank/DDBJ databases">
        <title>Caerostris darwini draft genome.</title>
        <authorList>
            <person name="Kono N."/>
            <person name="Arakawa K."/>
        </authorList>
    </citation>
    <scope>NUCLEOTIDE SEQUENCE [LARGE SCALE GENOMIC DNA]</scope>
</reference>
<feature type="domain" description="Reverse transcriptase" evidence="1">
    <location>
        <begin position="1"/>
        <end position="241"/>
    </location>
</feature>
<accession>A0AAV4V5F5</accession>